<protein>
    <submittedName>
        <fullName evidence="1">Uncharacterized protein</fullName>
    </submittedName>
</protein>
<reference evidence="1 2" key="1">
    <citation type="submission" date="2020-07" db="EMBL/GenBank/DDBJ databases">
        <title>MOT database genomes.</title>
        <authorList>
            <person name="Joseph S."/>
            <person name="Aduse-Opoku J."/>
            <person name="Hashim A."/>
            <person name="Wade W."/>
            <person name="Curtis M."/>
        </authorList>
    </citation>
    <scope>NUCLEOTIDE SEQUENCE [LARGE SCALE GENOMIC DNA]</scope>
    <source>
        <strain evidence="1 2">DSM 100099</strain>
    </source>
</reference>
<evidence type="ECO:0000313" key="2">
    <source>
        <dbReference type="Proteomes" id="UP000561011"/>
    </source>
</evidence>
<organism evidence="1 2">
    <name type="scientific">Sanguibacter inulinus</name>
    <dbReference type="NCBI Taxonomy" id="60922"/>
    <lineage>
        <taxon>Bacteria</taxon>
        <taxon>Bacillati</taxon>
        <taxon>Actinomycetota</taxon>
        <taxon>Actinomycetes</taxon>
        <taxon>Micrococcales</taxon>
        <taxon>Sanguibacteraceae</taxon>
        <taxon>Sanguibacter</taxon>
    </lineage>
</organism>
<dbReference type="RefSeq" id="WP_179913614.1">
    <property type="nucleotide sequence ID" value="NZ_JACBYE010000027.1"/>
</dbReference>
<dbReference type="Pfam" id="PF19827">
    <property type="entry name" value="DUF6308"/>
    <property type="match status" value="1"/>
</dbReference>
<proteinExistence type="predicted"/>
<accession>A0A853EU65</accession>
<dbReference type="EMBL" id="JACBYE010000027">
    <property type="protein sequence ID" value="NYS94145.1"/>
    <property type="molecule type" value="Genomic_DNA"/>
</dbReference>
<keyword evidence="2" id="KW-1185">Reference proteome</keyword>
<sequence>MTTIRVGGTHTSLEKAEQHVREYVTNTGRRWAYPAYDGYPGHDGPELGEADLLAPALLNAQQNPIGSYYGFESILDVLNERLAEIPTDVTLDIATDATLEKIAQLYGVLDTNKPKYISLTKLSKALHRKRPGLLPLYDRNIRHCYVYAHGAPVPDTKNRSWTDLTRLWVAAVQEDLTTQLDQWTALAGLATGPTITPLRALDIVGWYLGDQRGSGEWTSEDPEPSDV</sequence>
<evidence type="ECO:0000313" key="1">
    <source>
        <dbReference type="EMBL" id="NYS94145.1"/>
    </source>
</evidence>
<gene>
    <name evidence="1" type="ORF">HZZ10_11525</name>
</gene>
<dbReference type="InterPro" id="IPR046275">
    <property type="entry name" value="DUF6308"/>
</dbReference>
<name>A0A853EU65_9MICO</name>
<comment type="caution">
    <text evidence="1">The sequence shown here is derived from an EMBL/GenBank/DDBJ whole genome shotgun (WGS) entry which is preliminary data.</text>
</comment>
<dbReference type="AlphaFoldDB" id="A0A853EU65"/>
<dbReference type="Proteomes" id="UP000561011">
    <property type="component" value="Unassembled WGS sequence"/>
</dbReference>